<evidence type="ECO:0000256" key="11">
    <source>
        <dbReference type="SAM" id="Phobius"/>
    </source>
</evidence>
<dbReference type="PANTHER" id="PTHR47755">
    <property type="entry name" value="CELL DIVISION PROTEIN FTSX"/>
    <property type="match status" value="1"/>
</dbReference>
<evidence type="ECO:0000259" key="13">
    <source>
        <dbReference type="Pfam" id="PF18075"/>
    </source>
</evidence>
<evidence type="ECO:0000256" key="7">
    <source>
        <dbReference type="ARBA" id="ARBA00022989"/>
    </source>
</evidence>
<evidence type="ECO:0000256" key="5">
    <source>
        <dbReference type="ARBA" id="ARBA00022618"/>
    </source>
</evidence>
<dbReference type="PANTHER" id="PTHR47755:SF1">
    <property type="entry name" value="CELL DIVISION PROTEIN FTSX"/>
    <property type="match status" value="1"/>
</dbReference>
<dbReference type="GO" id="GO:0005886">
    <property type="term" value="C:plasma membrane"/>
    <property type="evidence" value="ECO:0007669"/>
    <property type="project" value="UniProtKB-SubCell"/>
</dbReference>
<dbReference type="Pfam" id="PF02687">
    <property type="entry name" value="FtsX"/>
    <property type="match status" value="1"/>
</dbReference>
<accession>A0A1F8H4B3</accession>
<evidence type="ECO:0000259" key="12">
    <source>
        <dbReference type="Pfam" id="PF02687"/>
    </source>
</evidence>
<feature type="transmembrane region" description="Helical" evidence="11">
    <location>
        <begin position="273"/>
        <end position="296"/>
    </location>
</feature>
<reference evidence="14 15" key="1">
    <citation type="journal article" date="2016" name="Nat. Commun.">
        <title>Thousands of microbial genomes shed light on interconnected biogeochemical processes in an aquifer system.</title>
        <authorList>
            <person name="Anantharaman K."/>
            <person name="Brown C.T."/>
            <person name="Hug L.A."/>
            <person name="Sharon I."/>
            <person name="Castelle C.J."/>
            <person name="Probst A.J."/>
            <person name="Thomas B.C."/>
            <person name="Singh A."/>
            <person name="Wilkins M.J."/>
            <person name="Karaoz U."/>
            <person name="Brodie E.L."/>
            <person name="Williams K.H."/>
            <person name="Hubbard S.S."/>
            <person name="Banfield J.F."/>
        </authorList>
    </citation>
    <scope>NUCLEOTIDE SEQUENCE [LARGE SCALE GENOMIC DNA]</scope>
</reference>
<feature type="transmembrane region" description="Helical" evidence="11">
    <location>
        <begin position="232"/>
        <end position="253"/>
    </location>
</feature>
<evidence type="ECO:0000256" key="10">
    <source>
        <dbReference type="PIRNR" id="PIRNR003097"/>
    </source>
</evidence>
<feature type="transmembrane region" description="Helical" evidence="11">
    <location>
        <begin position="178"/>
        <end position="198"/>
    </location>
</feature>
<evidence type="ECO:0000256" key="6">
    <source>
        <dbReference type="ARBA" id="ARBA00022692"/>
    </source>
</evidence>
<dbReference type="InterPro" id="IPR004513">
    <property type="entry name" value="FtsX"/>
</dbReference>
<comment type="similarity">
    <text evidence="2 10">Belongs to the ABC-4 integral membrane protein family. FtsX subfamily.</text>
</comment>
<dbReference type="PIRSF" id="PIRSF003097">
    <property type="entry name" value="FtsX"/>
    <property type="match status" value="1"/>
</dbReference>
<dbReference type="InterPro" id="IPR040690">
    <property type="entry name" value="FtsX_ECD"/>
</dbReference>
<comment type="caution">
    <text evidence="14">The sequence shown here is derived from an EMBL/GenBank/DDBJ whole genome shotgun (WGS) entry which is preliminary data.</text>
</comment>
<evidence type="ECO:0000256" key="4">
    <source>
        <dbReference type="ARBA" id="ARBA00022475"/>
    </source>
</evidence>
<evidence type="ECO:0000313" key="14">
    <source>
        <dbReference type="EMBL" id="OGN31838.1"/>
    </source>
</evidence>
<gene>
    <name evidence="14" type="ORF">A3J01_00775</name>
</gene>
<evidence type="ECO:0000256" key="8">
    <source>
        <dbReference type="ARBA" id="ARBA00023136"/>
    </source>
</evidence>
<keyword evidence="5 10" id="KW-0132">Cell division</keyword>
<evidence type="ECO:0000256" key="2">
    <source>
        <dbReference type="ARBA" id="ARBA00007379"/>
    </source>
</evidence>
<dbReference type="Gene3D" id="3.30.70.3040">
    <property type="match status" value="1"/>
</dbReference>
<dbReference type="AlphaFoldDB" id="A0A1F8H4B3"/>
<sequence>MRESFKRVFNSGWTNLKRNSYSSVGTAGVMGLVLLIFSALMLLNFVSQSVISSLRDKIDVSVYLETSAPEDQILKIKSDIEKLSDVKSVTYISRDQALADFKARHAGDPLIQESLAELNENPLPAALNIKAVSSEDYPAIAASLEANRFRGIINKIDYYENEAVIKKVEGIAGAAKTWGLVAIFFLAGIAVLVTFNTIRLTIYNQKQEIEVMRLVGGSNWFIRAPYLIEGGLYGAFAAIVTTAIFYPTLYFISPRISALIPNLNVFGYFTANAVQYVVVIAAIGIFLGVVSSSVAIRRFLKV</sequence>
<evidence type="ECO:0000313" key="15">
    <source>
        <dbReference type="Proteomes" id="UP000177609"/>
    </source>
</evidence>
<dbReference type="Proteomes" id="UP000177609">
    <property type="component" value="Unassembled WGS sequence"/>
</dbReference>
<proteinExistence type="inferred from homology"/>
<keyword evidence="7 11" id="KW-1133">Transmembrane helix</keyword>
<dbReference type="EMBL" id="MGKV01000018">
    <property type="protein sequence ID" value="OGN31838.1"/>
    <property type="molecule type" value="Genomic_DNA"/>
</dbReference>
<dbReference type="GO" id="GO:0051301">
    <property type="term" value="P:cell division"/>
    <property type="evidence" value="ECO:0007669"/>
    <property type="project" value="UniProtKB-KW"/>
</dbReference>
<evidence type="ECO:0000256" key="3">
    <source>
        <dbReference type="ARBA" id="ARBA00021907"/>
    </source>
</evidence>
<evidence type="ECO:0000256" key="9">
    <source>
        <dbReference type="ARBA" id="ARBA00023306"/>
    </source>
</evidence>
<feature type="domain" description="ABC3 transporter permease C-terminal" evidence="12">
    <location>
        <begin position="181"/>
        <end position="298"/>
    </location>
</feature>
<comment type="subcellular location">
    <subcellularLocation>
        <location evidence="1">Cell membrane</location>
        <topology evidence="1">Multi-pass membrane protein</topology>
    </subcellularLocation>
</comment>
<keyword evidence="4 10" id="KW-1003">Cell membrane</keyword>
<feature type="transmembrane region" description="Helical" evidence="11">
    <location>
        <begin position="21"/>
        <end position="46"/>
    </location>
</feature>
<protein>
    <recommendedName>
        <fullName evidence="3 10">Cell division protein FtsX</fullName>
    </recommendedName>
</protein>
<dbReference type="STRING" id="1802707.A3J01_00775"/>
<dbReference type="Pfam" id="PF18075">
    <property type="entry name" value="FtsX_ECD"/>
    <property type="match status" value="1"/>
</dbReference>
<dbReference type="InterPro" id="IPR003838">
    <property type="entry name" value="ABC3_permease_C"/>
</dbReference>
<keyword evidence="6 11" id="KW-0812">Transmembrane</keyword>
<keyword evidence="9 10" id="KW-0131">Cell cycle</keyword>
<keyword evidence="8 10" id="KW-0472">Membrane</keyword>
<name>A0A1F8H4B3_9BACT</name>
<evidence type="ECO:0000256" key="1">
    <source>
        <dbReference type="ARBA" id="ARBA00004651"/>
    </source>
</evidence>
<organism evidence="14 15">
    <name type="scientific">Candidatus Yanofskybacteria bacterium RIFCSPLOWO2_02_FULL_45_18</name>
    <dbReference type="NCBI Taxonomy" id="1802707"/>
    <lineage>
        <taxon>Bacteria</taxon>
        <taxon>Candidatus Yanofskyibacteriota</taxon>
    </lineage>
</organism>
<feature type="domain" description="FtsX extracellular" evidence="13">
    <location>
        <begin position="59"/>
        <end position="146"/>
    </location>
</feature>